<dbReference type="Proteomes" id="UP001188597">
    <property type="component" value="Unassembled WGS sequence"/>
</dbReference>
<comment type="cofactor">
    <cofactor evidence="5">
        <name>Fe(2+)</name>
        <dbReference type="ChEBI" id="CHEBI:29033"/>
    </cofactor>
    <text evidence="5">Binds 1 Fe(2+) ion per subunit.</text>
</comment>
<evidence type="ECO:0000313" key="7">
    <source>
        <dbReference type="Proteomes" id="UP001188597"/>
    </source>
</evidence>
<dbReference type="PANTHER" id="PTHR10543:SF111">
    <property type="entry name" value="CAROTENOID 9,10(9',10')-CLEAVAGE DIOXYGENASE 1-LIKE"/>
    <property type="match status" value="1"/>
</dbReference>
<protein>
    <recommendedName>
        <fullName evidence="8">Carotenoid 9,10(9',10')-cleavage dioxygenase 1-like</fullName>
    </recommendedName>
</protein>
<comment type="caution">
    <text evidence="6">The sequence shown here is derived from an EMBL/GenBank/DDBJ whole genome shotgun (WGS) entry which is preliminary data.</text>
</comment>
<evidence type="ECO:0000256" key="2">
    <source>
        <dbReference type="ARBA" id="ARBA00022723"/>
    </source>
</evidence>
<proteinExistence type="inferred from homology"/>
<organism evidence="6 7">
    <name type="scientific">Escallonia herrerae</name>
    <dbReference type="NCBI Taxonomy" id="1293975"/>
    <lineage>
        <taxon>Eukaryota</taxon>
        <taxon>Viridiplantae</taxon>
        <taxon>Streptophyta</taxon>
        <taxon>Embryophyta</taxon>
        <taxon>Tracheophyta</taxon>
        <taxon>Spermatophyta</taxon>
        <taxon>Magnoliopsida</taxon>
        <taxon>eudicotyledons</taxon>
        <taxon>Gunneridae</taxon>
        <taxon>Pentapetalae</taxon>
        <taxon>asterids</taxon>
        <taxon>campanulids</taxon>
        <taxon>Escalloniales</taxon>
        <taxon>Escalloniaceae</taxon>
        <taxon>Escallonia</taxon>
    </lineage>
</organism>
<evidence type="ECO:0000256" key="3">
    <source>
        <dbReference type="ARBA" id="ARBA00022964"/>
    </source>
</evidence>
<keyword evidence="3" id="KW-0223">Dioxygenase</keyword>
<dbReference type="Pfam" id="PF03055">
    <property type="entry name" value="RPE65"/>
    <property type="match status" value="2"/>
</dbReference>
<evidence type="ECO:0000256" key="4">
    <source>
        <dbReference type="ARBA" id="ARBA00023004"/>
    </source>
</evidence>
<dbReference type="AlphaFoldDB" id="A0AA88WMA4"/>
<dbReference type="GO" id="GO:0009570">
    <property type="term" value="C:chloroplast stroma"/>
    <property type="evidence" value="ECO:0007669"/>
    <property type="project" value="TreeGrafter"/>
</dbReference>
<feature type="binding site" evidence="5">
    <location>
        <position position="246"/>
    </location>
    <ligand>
        <name>Fe cation</name>
        <dbReference type="ChEBI" id="CHEBI:24875"/>
        <note>catalytic</note>
    </ligand>
</feature>
<comment type="similarity">
    <text evidence="1">Belongs to the carotenoid oxygenase family.</text>
</comment>
<keyword evidence="7" id="KW-1185">Reference proteome</keyword>
<gene>
    <name evidence="6" type="ORF">RJ639_037545</name>
</gene>
<evidence type="ECO:0008006" key="8">
    <source>
        <dbReference type="Google" id="ProtNLM"/>
    </source>
</evidence>
<evidence type="ECO:0000256" key="5">
    <source>
        <dbReference type="PIRSR" id="PIRSR604294-1"/>
    </source>
</evidence>
<dbReference type="PANTHER" id="PTHR10543">
    <property type="entry name" value="BETA-CAROTENE DIOXYGENASE"/>
    <property type="match status" value="1"/>
</dbReference>
<keyword evidence="3" id="KW-0560">Oxidoreductase</keyword>
<keyword evidence="2 5" id="KW-0479">Metal-binding</keyword>
<name>A0AA88WMA4_9ASTE</name>
<dbReference type="InterPro" id="IPR004294">
    <property type="entry name" value="Carotenoid_Oase"/>
</dbReference>
<sequence>MATFCLASHVKASVHKQPSTHGVGKLMTSVASSIKPILQELENASLKIKVSETIKSASSRMLDAFVDSVFQFVDRPLLPSQRNFAPVEEIGDPVEVDCVEGAIPADFPEGVYVRSVLRRSNHIWVEGEGMLHALYFTRTADNNWKLAYKNKFAECETFKPEKKLNKPGFLPAIEGDSLAVFAGFLLNTLRFGIVNKIFSNTNVFEHAGKYYSVAENYLAQEINISSLETLGNWDFSGAWDRPFTSHPKKAPGNGEPVTMGVDGVKPYYVVGVVSAEGKRLNHKVDLNFSGSILAHEVGVTEKYNIIFDYPLIVDPNRLLQGGQLIKFEKEKYSRIGVMPRYGNASSVRKEQVWWPGKIYFEELEAGEDKEGQSHQAIKIVYQKFAKNNFCPGATYVSKPGAVEEDDGWIVAFRHDEDTDTSHVLVVDANNFEEEPIAKIALPQRVPYGHHGAYFQTPTHL</sequence>
<dbReference type="EMBL" id="JAVXUP010000340">
    <property type="protein sequence ID" value="KAK3030416.1"/>
    <property type="molecule type" value="Genomic_DNA"/>
</dbReference>
<keyword evidence="4 5" id="KW-0408">Iron</keyword>
<dbReference type="GO" id="GO:0016121">
    <property type="term" value="P:carotene catabolic process"/>
    <property type="evidence" value="ECO:0007669"/>
    <property type="project" value="TreeGrafter"/>
</dbReference>
<accession>A0AA88WMA4</accession>
<dbReference type="GO" id="GO:0046872">
    <property type="term" value="F:metal ion binding"/>
    <property type="evidence" value="ECO:0007669"/>
    <property type="project" value="UniProtKB-KW"/>
</dbReference>
<evidence type="ECO:0000313" key="6">
    <source>
        <dbReference type="EMBL" id="KAK3030416.1"/>
    </source>
</evidence>
<reference evidence="6" key="1">
    <citation type="submission" date="2022-12" db="EMBL/GenBank/DDBJ databases">
        <title>Draft genome assemblies for two species of Escallonia (Escalloniales).</title>
        <authorList>
            <person name="Chanderbali A."/>
            <person name="Dervinis C."/>
            <person name="Anghel I."/>
            <person name="Soltis D."/>
            <person name="Soltis P."/>
            <person name="Zapata F."/>
        </authorList>
    </citation>
    <scope>NUCLEOTIDE SEQUENCE</scope>
    <source>
        <strain evidence="6">UCBG64.0493</strain>
        <tissue evidence="6">Leaf</tissue>
    </source>
</reference>
<evidence type="ECO:0000256" key="1">
    <source>
        <dbReference type="ARBA" id="ARBA00006787"/>
    </source>
</evidence>
<dbReference type="GO" id="GO:0010436">
    <property type="term" value="F:carotenoid dioxygenase activity"/>
    <property type="evidence" value="ECO:0007669"/>
    <property type="project" value="TreeGrafter"/>
</dbReference>
<feature type="binding site" evidence="5">
    <location>
        <position position="295"/>
    </location>
    <ligand>
        <name>Fe cation</name>
        <dbReference type="ChEBI" id="CHEBI:24875"/>
        <note>catalytic</note>
    </ligand>
</feature>